<evidence type="ECO:0000313" key="3">
    <source>
        <dbReference type="Proteomes" id="UP001477947"/>
    </source>
</evidence>
<dbReference type="RefSeq" id="WP_343338197.1">
    <property type="nucleotide sequence ID" value="NZ_CP154622.1"/>
</dbReference>
<dbReference type="PANTHER" id="PTHR30038">
    <property type="entry name" value="ALDEHYDE FERREDOXIN OXIDOREDUCTASE"/>
    <property type="match status" value="1"/>
</dbReference>
<evidence type="ECO:0000313" key="2">
    <source>
        <dbReference type="EMBL" id="XAM39995.1"/>
    </source>
</evidence>
<name>A0ABZ3F8F6_9FIRM</name>
<dbReference type="SUPFAM" id="SSF48310">
    <property type="entry name" value="Aldehyde ferredoxin oxidoreductase, C-terminal domains"/>
    <property type="match status" value="1"/>
</dbReference>
<dbReference type="Gene3D" id="3.60.9.10">
    <property type="entry name" value="Aldehyde ferredoxin oxidoreductase, N-terminal domain"/>
    <property type="match status" value="1"/>
</dbReference>
<keyword evidence="3" id="KW-1185">Reference proteome</keyword>
<dbReference type="Pfam" id="PF02730">
    <property type="entry name" value="AFOR_N"/>
    <property type="match status" value="1"/>
</dbReference>
<dbReference type="EMBL" id="CP154622">
    <property type="protein sequence ID" value="XAM39995.1"/>
    <property type="molecule type" value="Genomic_DNA"/>
</dbReference>
<sequence>MRRQLIVDLESKETNVKYINNHEETSEKDDLSFSTSLLSGYNIIGVNRIEVFSNDIKSKVGGFFSHYLKCNNYDLVRIKGKSYSPVFIYINKDFVEIYDAKDIFFMNYKNSKENIKKILGEDDIEVCSISTAGACKLDFSKIMFGEKKSCGKDGLGKIMGDKNLKAIVVKKGEVLKFKDEIILNNLNKKINDRLNKDDLTSYFLDENSCYGCNINCESTSIKKLIKKGIDKKKAEEIDDLCNEYGMDSITFAHFFEEEDIYKLAHKMIKNPSQYKIQPSLKNKNKKEENIFDKLGFCRFLINKDILTRDELQELIELAES</sequence>
<dbReference type="SMART" id="SM00790">
    <property type="entry name" value="AFOR_N"/>
    <property type="match status" value="1"/>
</dbReference>
<proteinExistence type="predicted"/>
<organism evidence="2 3">
    <name type="scientific">Terrisporobacter petrolearius</name>
    <dbReference type="NCBI Taxonomy" id="1460447"/>
    <lineage>
        <taxon>Bacteria</taxon>
        <taxon>Bacillati</taxon>
        <taxon>Bacillota</taxon>
        <taxon>Clostridia</taxon>
        <taxon>Peptostreptococcales</taxon>
        <taxon>Peptostreptococcaceae</taxon>
        <taxon>Terrisporobacter</taxon>
    </lineage>
</organism>
<protein>
    <recommendedName>
        <fullName evidence="1">Aldehyde ferredoxin oxidoreductase N-terminal domain-containing protein</fullName>
    </recommendedName>
</protein>
<evidence type="ECO:0000259" key="1">
    <source>
        <dbReference type="SMART" id="SM00790"/>
    </source>
</evidence>
<dbReference type="Proteomes" id="UP001477947">
    <property type="component" value="Chromosome"/>
</dbReference>
<gene>
    <name evidence="2" type="ORF">TPELB_02950</name>
</gene>
<dbReference type="InterPro" id="IPR013983">
    <property type="entry name" value="Ald_Fedxn_OxRdtase_N"/>
</dbReference>
<dbReference type="SUPFAM" id="SSF56228">
    <property type="entry name" value="Aldehyde ferredoxin oxidoreductase, N-terminal domain"/>
    <property type="match status" value="1"/>
</dbReference>
<feature type="domain" description="Aldehyde ferredoxin oxidoreductase N-terminal" evidence="1">
    <location>
        <begin position="1"/>
        <end position="173"/>
    </location>
</feature>
<dbReference type="PANTHER" id="PTHR30038:SF0">
    <property type="entry name" value="TUNGSTEN-CONTAINING ALDEHYDE FERREDOXIN OXIDOREDUCTASE"/>
    <property type="match status" value="1"/>
</dbReference>
<accession>A0ABZ3F8F6</accession>
<dbReference type="InterPro" id="IPR036021">
    <property type="entry name" value="Tungsten_al_ferr_oxy-like_C"/>
</dbReference>
<reference evidence="2 3" key="1">
    <citation type="submission" date="2024-04" db="EMBL/GenBank/DDBJ databases">
        <title>Isolation and characterization of novel acetogenic strains of the genera Terrisporobacter and Acetoanaerobium.</title>
        <authorList>
            <person name="Boeer T."/>
            <person name="Schueler M.A."/>
            <person name="Lueschen A."/>
            <person name="Eysell L."/>
            <person name="Droege J."/>
            <person name="Heinemann M."/>
            <person name="Engelhardt L."/>
            <person name="Basen M."/>
            <person name="Daniel R."/>
        </authorList>
    </citation>
    <scope>NUCLEOTIDE SEQUENCE [LARGE SCALE GENOMIC DNA]</scope>
    <source>
        <strain evidence="2 3">ELB</strain>
    </source>
</reference>
<dbReference type="InterPro" id="IPR051919">
    <property type="entry name" value="W-dependent_AOR"/>
</dbReference>
<dbReference type="InterPro" id="IPR036503">
    <property type="entry name" value="Ald_Fedxn_OxRdtase_N_sf"/>
</dbReference>